<sequence>MMNCLNISKRSVGVRATPSRCGITFILFAFQRRTGTKRSFKIFAAKSKCPEQSLLFPTSTPSKMARTTKTRCPIPQSDRAGPQRRTVMADLMFAHLALENLATFPSLLWVYLVLLCFIPAATVSDILSSILSVFHCYTISPSDVILMCYATLSVLASLTATSPLAGSRSDLCYSSRSCALVLGDNFGASKVGQMQAKHRANLDNWYARLRRGANQDHRILRGLIGNSLNKLPRGSMNKASASLCVSVTWRRKTFVLRKV</sequence>
<name>A0AAE0NBK3_9PEZI</name>
<organism evidence="3 4">
    <name type="scientific">Podospora didyma</name>
    <dbReference type="NCBI Taxonomy" id="330526"/>
    <lineage>
        <taxon>Eukaryota</taxon>
        <taxon>Fungi</taxon>
        <taxon>Dikarya</taxon>
        <taxon>Ascomycota</taxon>
        <taxon>Pezizomycotina</taxon>
        <taxon>Sordariomycetes</taxon>
        <taxon>Sordariomycetidae</taxon>
        <taxon>Sordariales</taxon>
        <taxon>Podosporaceae</taxon>
        <taxon>Podospora</taxon>
    </lineage>
</organism>
<proteinExistence type="predicted"/>
<comment type="caution">
    <text evidence="3">The sequence shown here is derived from an EMBL/GenBank/DDBJ whole genome shotgun (WGS) entry which is preliminary data.</text>
</comment>
<keyword evidence="2" id="KW-0812">Transmembrane</keyword>
<dbReference type="EMBL" id="JAULSW010000006">
    <property type="protein sequence ID" value="KAK3378012.1"/>
    <property type="molecule type" value="Genomic_DNA"/>
</dbReference>
<keyword evidence="4" id="KW-1185">Reference proteome</keyword>
<protein>
    <submittedName>
        <fullName evidence="3">Uncharacterized protein</fullName>
    </submittedName>
</protein>
<evidence type="ECO:0000256" key="2">
    <source>
        <dbReference type="SAM" id="Phobius"/>
    </source>
</evidence>
<keyword evidence="2" id="KW-1133">Transmembrane helix</keyword>
<keyword evidence="2" id="KW-0472">Membrane</keyword>
<dbReference type="AlphaFoldDB" id="A0AAE0NBK3"/>
<dbReference type="Proteomes" id="UP001285441">
    <property type="component" value="Unassembled WGS sequence"/>
</dbReference>
<gene>
    <name evidence="3" type="ORF">B0H63DRAFT_232848</name>
</gene>
<evidence type="ECO:0000313" key="4">
    <source>
        <dbReference type="Proteomes" id="UP001285441"/>
    </source>
</evidence>
<accession>A0AAE0NBK3</accession>
<feature type="region of interest" description="Disordered" evidence="1">
    <location>
        <begin position="61"/>
        <end position="81"/>
    </location>
</feature>
<evidence type="ECO:0000256" key="1">
    <source>
        <dbReference type="SAM" id="MobiDB-lite"/>
    </source>
</evidence>
<reference evidence="3" key="2">
    <citation type="submission" date="2023-06" db="EMBL/GenBank/DDBJ databases">
        <authorList>
            <consortium name="Lawrence Berkeley National Laboratory"/>
            <person name="Haridas S."/>
            <person name="Hensen N."/>
            <person name="Bonometti L."/>
            <person name="Westerberg I."/>
            <person name="Brannstrom I.O."/>
            <person name="Guillou S."/>
            <person name="Cros-Aarteil S."/>
            <person name="Calhoun S."/>
            <person name="Kuo A."/>
            <person name="Mondo S."/>
            <person name="Pangilinan J."/>
            <person name="Riley R."/>
            <person name="LaButti K."/>
            <person name="Andreopoulos B."/>
            <person name="Lipzen A."/>
            <person name="Chen C."/>
            <person name="Yanf M."/>
            <person name="Daum C."/>
            <person name="Ng V."/>
            <person name="Clum A."/>
            <person name="Steindorff A."/>
            <person name="Ohm R."/>
            <person name="Martin F."/>
            <person name="Silar P."/>
            <person name="Natvig D."/>
            <person name="Lalanne C."/>
            <person name="Gautier V."/>
            <person name="Ament-velasquez S.L."/>
            <person name="Kruys A."/>
            <person name="Hutchinson M.I."/>
            <person name="Powell A.J."/>
            <person name="Barry K."/>
            <person name="Miller A.N."/>
            <person name="Grigoriev I.V."/>
            <person name="Debuchy R."/>
            <person name="Gladieux P."/>
            <person name="Thoren M.H."/>
            <person name="Johannesson H."/>
        </authorList>
    </citation>
    <scope>NUCLEOTIDE SEQUENCE</scope>
    <source>
        <strain evidence="3">CBS 232.78</strain>
    </source>
</reference>
<reference evidence="3" key="1">
    <citation type="journal article" date="2023" name="Mol. Phylogenet. Evol.">
        <title>Genome-scale phylogeny and comparative genomics of the fungal order Sordariales.</title>
        <authorList>
            <person name="Hensen N."/>
            <person name="Bonometti L."/>
            <person name="Westerberg I."/>
            <person name="Brannstrom I.O."/>
            <person name="Guillou S."/>
            <person name="Cros-Aarteil S."/>
            <person name="Calhoun S."/>
            <person name="Haridas S."/>
            <person name="Kuo A."/>
            <person name="Mondo S."/>
            <person name="Pangilinan J."/>
            <person name="Riley R."/>
            <person name="LaButti K."/>
            <person name="Andreopoulos B."/>
            <person name="Lipzen A."/>
            <person name="Chen C."/>
            <person name="Yan M."/>
            <person name="Daum C."/>
            <person name="Ng V."/>
            <person name="Clum A."/>
            <person name="Steindorff A."/>
            <person name="Ohm R.A."/>
            <person name="Martin F."/>
            <person name="Silar P."/>
            <person name="Natvig D.O."/>
            <person name="Lalanne C."/>
            <person name="Gautier V."/>
            <person name="Ament-Velasquez S.L."/>
            <person name="Kruys A."/>
            <person name="Hutchinson M.I."/>
            <person name="Powell A.J."/>
            <person name="Barry K."/>
            <person name="Miller A.N."/>
            <person name="Grigoriev I.V."/>
            <person name="Debuchy R."/>
            <person name="Gladieux P."/>
            <person name="Hiltunen Thoren M."/>
            <person name="Johannesson H."/>
        </authorList>
    </citation>
    <scope>NUCLEOTIDE SEQUENCE</scope>
    <source>
        <strain evidence="3">CBS 232.78</strain>
    </source>
</reference>
<feature type="transmembrane region" description="Helical" evidence="2">
    <location>
        <begin position="108"/>
        <end position="134"/>
    </location>
</feature>
<feature type="transmembrane region" description="Helical" evidence="2">
    <location>
        <begin position="146"/>
        <end position="166"/>
    </location>
</feature>
<evidence type="ECO:0000313" key="3">
    <source>
        <dbReference type="EMBL" id="KAK3378012.1"/>
    </source>
</evidence>